<evidence type="ECO:0000313" key="2">
    <source>
        <dbReference type="Proteomes" id="UP000252086"/>
    </source>
</evidence>
<organism evidence="1 2">
    <name type="scientific">Marinomonas aquiplantarum</name>
    <dbReference type="NCBI Taxonomy" id="491951"/>
    <lineage>
        <taxon>Bacteria</taxon>
        <taxon>Pseudomonadati</taxon>
        <taxon>Pseudomonadota</taxon>
        <taxon>Gammaproteobacteria</taxon>
        <taxon>Oceanospirillales</taxon>
        <taxon>Oceanospirillaceae</taxon>
        <taxon>Marinomonas</taxon>
    </lineage>
</organism>
<evidence type="ECO:0000313" key="1">
    <source>
        <dbReference type="EMBL" id="RBO84087.1"/>
    </source>
</evidence>
<proteinExistence type="predicted"/>
<dbReference type="NCBIfam" id="NF046098">
    <property type="entry name" value="RSP_7527_fam"/>
    <property type="match status" value="1"/>
</dbReference>
<keyword evidence="2" id="KW-1185">Reference proteome</keyword>
<comment type="caution">
    <text evidence="1">The sequence shown here is derived from an EMBL/GenBank/DDBJ whole genome shotgun (WGS) entry which is preliminary data.</text>
</comment>
<accession>A0A366D1X7</accession>
<protein>
    <submittedName>
        <fullName evidence="1">Uncharacterized protein</fullName>
    </submittedName>
</protein>
<sequence length="67" mass="6974">MNNSKSVSELINNVNAAYLTDADVRIAVARAERAEFIVASFAAAGKAIKSVVAKIKANLVSSSAQHA</sequence>
<reference evidence="1 2" key="1">
    <citation type="submission" date="2018-06" db="EMBL/GenBank/DDBJ databases">
        <title>Genomic Encyclopedia of Type Strains, Phase III (KMG-III): the genomes of soil and plant-associated and newly described type strains.</title>
        <authorList>
            <person name="Whitman W."/>
        </authorList>
    </citation>
    <scope>NUCLEOTIDE SEQUENCE [LARGE SCALE GENOMIC DNA]</scope>
    <source>
        <strain evidence="1 2">CECT 7732</strain>
    </source>
</reference>
<dbReference type="EMBL" id="QNRF01000003">
    <property type="protein sequence ID" value="RBO84087.1"/>
    <property type="molecule type" value="Genomic_DNA"/>
</dbReference>
<dbReference type="RefSeq" id="WP_113874050.1">
    <property type="nucleotide sequence ID" value="NZ_QNRF01000003.1"/>
</dbReference>
<name>A0A366D1X7_9GAMM</name>
<gene>
    <name evidence="1" type="ORF">DFP76_103361</name>
</gene>
<dbReference type="InterPro" id="IPR058227">
    <property type="entry name" value="RSP_7527-like"/>
</dbReference>
<dbReference type="AlphaFoldDB" id="A0A366D1X7"/>
<dbReference type="Proteomes" id="UP000252086">
    <property type="component" value="Unassembled WGS sequence"/>
</dbReference>